<protein>
    <submittedName>
        <fullName evidence="1">Uncharacterized protein</fullName>
    </submittedName>
</protein>
<evidence type="ECO:0000313" key="2">
    <source>
        <dbReference type="Proteomes" id="UP001152795"/>
    </source>
</evidence>
<comment type="caution">
    <text evidence="1">The sequence shown here is derived from an EMBL/GenBank/DDBJ whole genome shotgun (WGS) entry which is preliminary data.</text>
</comment>
<gene>
    <name evidence="1" type="ORF">PACLA_8A037686</name>
</gene>
<name>A0A6S7HIX7_PARCT</name>
<proteinExistence type="predicted"/>
<evidence type="ECO:0000313" key="1">
    <source>
        <dbReference type="EMBL" id="CAB3995930.1"/>
    </source>
</evidence>
<reference evidence="1" key="1">
    <citation type="submission" date="2020-04" db="EMBL/GenBank/DDBJ databases">
        <authorList>
            <person name="Alioto T."/>
            <person name="Alioto T."/>
            <person name="Gomez Garrido J."/>
        </authorList>
    </citation>
    <scope>NUCLEOTIDE SEQUENCE</scope>
    <source>
        <strain evidence="1">A484AB</strain>
    </source>
</reference>
<dbReference type="EMBL" id="CACRXK020002763">
    <property type="protein sequence ID" value="CAB3995930.1"/>
    <property type="molecule type" value="Genomic_DNA"/>
</dbReference>
<dbReference type="AlphaFoldDB" id="A0A6S7HIX7"/>
<dbReference type="Proteomes" id="UP001152795">
    <property type="component" value="Unassembled WGS sequence"/>
</dbReference>
<accession>A0A6S7HIX7</accession>
<keyword evidence="2" id="KW-1185">Reference proteome</keyword>
<sequence length="102" mass="10935">MKGYTITLSENIGPLLGFEKDKVIPASDTVVIHTGSETFDTLLGIKHLVRSSTFGQSVDSNGHKSDIVAVLSLSLSFSRTGTGTMPYSGCDSRIRIHTGTYN</sequence>
<organism evidence="1 2">
    <name type="scientific">Paramuricea clavata</name>
    <name type="common">Red gorgonian</name>
    <name type="synonym">Violescent sea-whip</name>
    <dbReference type="NCBI Taxonomy" id="317549"/>
    <lineage>
        <taxon>Eukaryota</taxon>
        <taxon>Metazoa</taxon>
        <taxon>Cnidaria</taxon>
        <taxon>Anthozoa</taxon>
        <taxon>Octocorallia</taxon>
        <taxon>Malacalcyonacea</taxon>
        <taxon>Plexauridae</taxon>
        <taxon>Paramuricea</taxon>
    </lineage>
</organism>